<dbReference type="PANTHER" id="PTHR38107:SF3">
    <property type="entry name" value="LYSOZYME RRRD-RELATED"/>
    <property type="match status" value="1"/>
</dbReference>
<keyword evidence="5" id="KW-1035">Host cytoplasm</keyword>
<keyword evidence="4 7" id="KW-0378">Hydrolase</keyword>
<name>A0A6M3XN87_9ZZZZ</name>
<dbReference type="SUPFAM" id="SSF53955">
    <property type="entry name" value="Lysozyme-like"/>
    <property type="match status" value="1"/>
</dbReference>
<dbReference type="GO" id="GO:0003796">
    <property type="term" value="F:lysozyme activity"/>
    <property type="evidence" value="ECO:0007669"/>
    <property type="project" value="UniProtKB-EC"/>
</dbReference>
<evidence type="ECO:0000256" key="5">
    <source>
        <dbReference type="ARBA" id="ARBA00023200"/>
    </source>
</evidence>
<dbReference type="GO" id="GO:0016998">
    <property type="term" value="P:cell wall macromolecule catabolic process"/>
    <property type="evidence" value="ECO:0007669"/>
    <property type="project" value="InterPro"/>
</dbReference>
<protein>
    <submittedName>
        <fullName evidence="7">Putative glycoside hydrolase</fullName>
    </submittedName>
</protein>
<dbReference type="InterPro" id="IPR023346">
    <property type="entry name" value="Lysozyme-like_dom_sf"/>
</dbReference>
<evidence type="ECO:0000256" key="2">
    <source>
        <dbReference type="ARBA" id="ARBA00022529"/>
    </source>
</evidence>
<dbReference type="PANTHER" id="PTHR38107">
    <property type="match status" value="1"/>
</dbReference>
<accession>A0A6M3XN87</accession>
<dbReference type="Pfam" id="PF00959">
    <property type="entry name" value="Phage_lysozyme"/>
    <property type="match status" value="1"/>
</dbReference>
<evidence type="ECO:0000256" key="4">
    <source>
        <dbReference type="ARBA" id="ARBA00022801"/>
    </source>
</evidence>
<dbReference type="EMBL" id="MT144788">
    <property type="protein sequence ID" value="QJH99430.1"/>
    <property type="molecule type" value="Genomic_DNA"/>
</dbReference>
<proteinExistence type="inferred from homology"/>
<dbReference type="AlphaFoldDB" id="A0A6M3XN87"/>
<evidence type="ECO:0000256" key="1">
    <source>
        <dbReference type="ARBA" id="ARBA00000632"/>
    </source>
</evidence>
<dbReference type="GO" id="GO:0031640">
    <property type="term" value="P:killing of cells of another organism"/>
    <property type="evidence" value="ECO:0007669"/>
    <property type="project" value="UniProtKB-KW"/>
</dbReference>
<dbReference type="InterPro" id="IPR034690">
    <property type="entry name" value="Endolysin_T4_type"/>
</dbReference>
<keyword evidence="3" id="KW-0081">Bacteriolytic enzyme</keyword>
<comment type="catalytic activity">
    <reaction evidence="1">
        <text>Hydrolysis of (1-&gt;4)-beta-linkages between N-acetylmuramic acid and N-acetyl-D-glucosamine residues in a peptidoglycan and between N-acetyl-D-glucosamine residues in chitodextrins.</text>
        <dbReference type="EC" id="3.2.1.17"/>
    </reaction>
</comment>
<dbReference type="InterPro" id="IPR033907">
    <property type="entry name" value="Endolysin_autolysin"/>
</dbReference>
<dbReference type="InterPro" id="IPR051018">
    <property type="entry name" value="Bacteriophage_GH24"/>
</dbReference>
<dbReference type="CDD" id="cd00737">
    <property type="entry name" value="lyz_endolysin_autolysin"/>
    <property type="match status" value="1"/>
</dbReference>
<dbReference type="InterPro" id="IPR023347">
    <property type="entry name" value="Lysozyme_dom_sf"/>
</dbReference>
<keyword evidence="6" id="KW-0326">Glycosidase</keyword>
<keyword evidence="2" id="KW-0929">Antimicrobial</keyword>
<dbReference type="InterPro" id="IPR002196">
    <property type="entry name" value="Glyco_hydro_24"/>
</dbReference>
<evidence type="ECO:0000256" key="3">
    <source>
        <dbReference type="ARBA" id="ARBA00022638"/>
    </source>
</evidence>
<dbReference type="Gene3D" id="1.10.530.40">
    <property type="match status" value="1"/>
</dbReference>
<gene>
    <name evidence="7" type="ORF">TM448B01589_0006</name>
</gene>
<organism evidence="7">
    <name type="scientific">viral metagenome</name>
    <dbReference type="NCBI Taxonomy" id="1070528"/>
    <lineage>
        <taxon>unclassified sequences</taxon>
        <taxon>metagenomes</taxon>
        <taxon>organismal metagenomes</taxon>
    </lineage>
</organism>
<dbReference type="GO" id="GO:0009253">
    <property type="term" value="P:peptidoglycan catabolic process"/>
    <property type="evidence" value="ECO:0007669"/>
    <property type="project" value="InterPro"/>
</dbReference>
<evidence type="ECO:0000313" key="7">
    <source>
        <dbReference type="EMBL" id="QJH99430.1"/>
    </source>
</evidence>
<dbReference type="HAMAP" id="MF_04110">
    <property type="entry name" value="ENDOLYSIN_T4"/>
    <property type="match status" value="1"/>
</dbReference>
<evidence type="ECO:0000256" key="6">
    <source>
        <dbReference type="ARBA" id="ARBA00023295"/>
    </source>
</evidence>
<sequence length="169" mass="18591">MKQAGQIEESPALIDRAVALLEELEGVRQQAYKDSVGLWTIGVGHLLTAGERHSGQVVVDGRPMPWRTGLSLADVSALLRQDVRPYVALVRETVAVPLTDGQRVALVCFAFNVGAGAYRRSTLLRKLNLGHLEAVPEQLRRWIHAGGKVEAGLVRRREREIVVWEQGAA</sequence>
<dbReference type="GO" id="GO:0042742">
    <property type="term" value="P:defense response to bacterium"/>
    <property type="evidence" value="ECO:0007669"/>
    <property type="project" value="UniProtKB-KW"/>
</dbReference>
<reference evidence="7" key="1">
    <citation type="submission" date="2020-03" db="EMBL/GenBank/DDBJ databases">
        <title>The deep terrestrial virosphere.</title>
        <authorList>
            <person name="Holmfeldt K."/>
            <person name="Nilsson E."/>
            <person name="Simone D."/>
            <person name="Lopez-Fernandez M."/>
            <person name="Wu X."/>
            <person name="de Brujin I."/>
            <person name="Lundin D."/>
            <person name="Andersson A."/>
            <person name="Bertilsson S."/>
            <person name="Dopson M."/>
        </authorList>
    </citation>
    <scope>NUCLEOTIDE SEQUENCE</scope>
    <source>
        <strain evidence="7">TM448B01589</strain>
    </source>
</reference>